<sequence length="597" mass="66004">MKGTVVASWMTSGRRLFGDKVVNEAFEKYGLKPDHIFSPLEDVDDSMALGMVEYLGQKTGNSHEQIWEIMGRENIRTFAKFYPGFFRHENAYHFLKSMNDVHVIVMKRFKGATPPALDMTPIDSHRAQLVYRSKRQLGDYLKGLLKGVFAHFNEKVDVKIISQNGPELKLELTFEKPISYTKNYKLNKALSLGFIKNNVAKTSLFTMLGVGVASFASFGFGWEPAVVTLVSGIVPAVLGSLFARPVRELREEIEDLKKRRFITHMILESGDEYEELAGEISQVKEVVQKDFIDFNAVVDEMYGFNHSLGEISGNMRSTSDNIKGIMGKITEDTSRQASETERLVNVLNGSVHNITEISEESQDNRVKIEDAMKGIEESFAGVKKTASEINGVLDGLGTIRESGAELQNDADKMVQIVSIVSGIASQINLLALNASIEAARAGEAGKGFAVVAEEVRKLSVETDKAVEEINNNLTGFVSNMKEVVSGIDNQYQVLAAENESLDKAVETSQVSNDNLQAVSVLMIDNSKKLNGEAESITELFENIQTLTSIADENSSAVSEVNGSVGLYVEQIKELSHQIGVFDTMIEEFKNSLSKYHT</sequence>
<dbReference type="Pfam" id="PF00015">
    <property type="entry name" value="MCPsignal"/>
    <property type="match status" value="1"/>
</dbReference>
<dbReference type="InterPro" id="IPR024096">
    <property type="entry name" value="NO_sig/Golgi_transp_ligand-bd"/>
</dbReference>
<keyword evidence="1 2" id="KW-0807">Transducer</keyword>
<keyword evidence="5" id="KW-1185">Reference proteome</keyword>
<reference evidence="4 5" key="1">
    <citation type="submission" date="2021-01" db="EMBL/GenBank/DDBJ databases">
        <title>Isolation and description of Catonella massiliensis sp. nov., a novel Catonella species, isolated from a stable periodontitis subject.</title>
        <authorList>
            <person name="Antezack A."/>
            <person name="Boxberger M."/>
            <person name="La Scola B."/>
            <person name="Monnet-Corti V."/>
        </authorList>
    </citation>
    <scope>NUCLEOTIDE SEQUENCE [LARGE SCALE GENOMIC DNA]</scope>
    <source>
        <strain evidence="4 5">Marseille-Q4567</strain>
    </source>
</reference>
<dbReference type="SUPFAM" id="SSF111126">
    <property type="entry name" value="Ligand-binding domain in the NO signalling and Golgi transport"/>
    <property type="match status" value="1"/>
</dbReference>
<protein>
    <submittedName>
        <fullName evidence="4">Heme NO-binding domain-containing protein</fullName>
    </submittedName>
</protein>
<dbReference type="RefSeq" id="WP_208429813.1">
    <property type="nucleotide sequence ID" value="NZ_JAEPRJ010000001.1"/>
</dbReference>
<evidence type="ECO:0000313" key="5">
    <source>
        <dbReference type="Proteomes" id="UP000604730"/>
    </source>
</evidence>
<evidence type="ECO:0000259" key="3">
    <source>
        <dbReference type="PROSITE" id="PS50111"/>
    </source>
</evidence>
<name>A0ABS1J2Z5_9FIRM</name>
<feature type="domain" description="Methyl-accepting transducer" evidence="3">
    <location>
        <begin position="311"/>
        <end position="561"/>
    </location>
</feature>
<dbReference type="Proteomes" id="UP000604730">
    <property type="component" value="Unassembled WGS sequence"/>
</dbReference>
<dbReference type="SMART" id="SM00283">
    <property type="entry name" value="MA"/>
    <property type="match status" value="1"/>
</dbReference>
<evidence type="ECO:0000313" key="4">
    <source>
        <dbReference type="EMBL" id="MBK5898390.1"/>
    </source>
</evidence>
<gene>
    <name evidence="4" type="ORF">JJN12_11460</name>
</gene>
<accession>A0ABS1J2Z5</accession>
<comment type="caution">
    <text evidence="4">The sequence shown here is derived from an EMBL/GenBank/DDBJ whole genome shotgun (WGS) entry which is preliminary data.</text>
</comment>
<dbReference type="PROSITE" id="PS50111">
    <property type="entry name" value="CHEMOTAXIS_TRANSDUC_2"/>
    <property type="match status" value="1"/>
</dbReference>
<organism evidence="4 5">
    <name type="scientific">Catonella massiliensis</name>
    <dbReference type="NCBI Taxonomy" id="2799636"/>
    <lineage>
        <taxon>Bacteria</taxon>
        <taxon>Bacillati</taxon>
        <taxon>Bacillota</taxon>
        <taxon>Clostridia</taxon>
        <taxon>Lachnospirales</taxon>
        <taxon>Lachnospiraceae</taxon>
        <taxon>Catonella</taxon>
    </lineage>
</organism>
<evidence type="ECO:0000256" key="1">
    <source>
        <dbReference type="ARBA" id="ARBA00023224"/>
    </source>
</evidence>
<dbReference type="Gene3D" id="3.90.1520.10">
    <property type="entry name" value="H-NOX domain"/>
    <property type="match status" value="1"/>
</dbReference>
<dbReference type="EMBL" id="JAEPRJ010000001">
    <property type="protein sequence ID" value="MBK5898390.1"/>
    <property type="molecule type" value="Genomic_DNA"/>
</dbReference>
<dbReference type="PANTHER" id="PTHR32089:SF112">
    <property type="entry name" value="LYSOZYME-LIKE PROTEIN-RELATED"/>
    <property type="match status" value="1"/>
</dbReference>
<proteinExistence type="predicted"/>
<dbReference type="SUPFAM" id="SSF58104">
    <property type="entry name" value="Methyl-accepting chemotaxis protein (MCP) signaling domain"/>
    <property type="match status" value="1"/>
</dbReference>
<dbReference type="InterPro" id="IPR004089">
    <property type="entry name" value="MCPsignal_dom"/>
</dbReference>
<dbReference type="InterPro" id="IPR011644">
    <property type="entry name" value="Heme_NO-bd"/>
</dbReference>
<dbReference type="Gene3D" id="1.10.287.950">
    <property type="entry name" value="Methyl-accepting chemotaxis protein"/>
    <property type="match status" value="1"/>
</dbReference>
<dbReference type="InterPro" id="IPR038158">
    <property type="entry name" value="H-NOX_domain_sf"/>
</dbReference>
<dbReference type="Pfam" id="PF07700">
    <property type="entry name" value="HNOB"/>
    <property type="match status" value="1"/>
</dbReference>
<dbReference type="PANTHER" id="PTHR32089">
    <property type="entry name" value="METHYL-ACCEPTING CHEMOTAXIS PROTEIN MCPB"/>
    <property type="match status" value="1"/>
</dbReference>
<evidence type="ECO:0000256" key="2">
    <source>
        <dbReference type="PROSITE-ProRule" id="PRU00284"/>
    </source>
</evidence>